<dbReference type="EMBL" id="JACMHY010000016">
    <property type="protein sequence ID" value="MBC2869132.1"/>
    <property type="molecule type" value="Genomic_DNA"/>
</dbReference>
<evidence type="ECO:0000313" key="6">
    <source>
        <dbReference type="EMBL" id="MBC2869132.1"/>
    </source>
</evidence>
<evidence type="ECO:0000313" key="7">
    <source>
        <dbReference type="Proteomes" id="UP000517694"/>
    </source>
</evidence>
<feature type="chain" id="PRO_5038863957" evidence="4">
    <location>
        <begin position="36"/>
        <end position="245"/>
    </location>
</feature>
<feature type="compositionally biased region" description="Low complexity" evidence="3">
    <location>
        <begin position="132"/>
        <end position="165"/>
    </location>
</feature>
<dbReference type="OrthoDB" id="1404170at2"/>
<dbReference type="InterPro" id="IPR010618">
    <property type="entry name" value="RPF"/>
</dbReference>
<dbReference type="SMART" id="SM00257">
    <property type="entry name" value="LysM"/>
    <property type="match status" value="1"/>
</dbReference>
<evidence type="ECO:0000256" key="1">
    <source>
        <dbReference type="ARBA" id="ARBA00010830"/>
    </source>
</evidence>
<dbReference type="PANTHER" id="PTHR34700:SF4">
    <property type="entry name" value="PHAGE-LIKE ELEMENT PBSX PROTEIN XKDP"/>
    <property type="match status" value="1"/>
</dbReference>
<dbReference type="Gene3D" id="1.10.530.10">
    <property type="match status" value="1"/>
</dbReference>
<dbReference type="CDD" id="cd00118">
    <property type="entry name" value="LysM"/>
    <property type="match status" value="1"/>
</dbReference>
<sequence length="245" mass="24853">MLFSGKGKHRRPSKATRAIALAGVTGVAVAGPLMAAGNASAATASEWDAVAQCESGGNWSINTGNGFYGGLQFTNSTWAAYGGTAYAPRADLASKAQQIAVAEKVLAGQGKGAWPVCGKGLSGAAYTGGTGSSTSSSSSASSASNGSGSGSTDSSRQSTTTNRSTGEQHADRSATRPAPKQTVTTPTGKKVEKGDGEYKVVAGDTLSSIATAHHVRGGWEKLFQLNKDIVQDADLIYPGQQLHLK</sequence>
<organism evidence="6 7">
    <name type="scientific">Streptomyces mexicanus</name>
    <dbReference type="NCBI Taxonomy" id="178566"/>
    <lineage>
        <taxon>Bacteria</taxon>
        <taxon>Bacillati</taxon>
        <taxon>Actinomycetota</taxon>
        <taxon>Actinomycetes</taxon>
        <taxon>Kitasatosporales</taxon>
        <taxon>Streptomycetaceae</taxon>
        <taxon>Streptomyces</taxon>
    </lineage>
</organism>
<dbReference type="Pfam" id="PF01476">
    <property type="entry name" value="LysM"/>
    <property type="match status" value="1"/>
</dbReference>
<evidence type="ECO:0000256" key="4">
    <source>
        <dbReference type="SAM" id="SignalP"/>
    </source>
</evidence>
<proteinExistence type="inferred from homology"/>
<reference evidence="6 7" key="1">
    <citation type="submission" date="2020-08" db="EMBL/GenBank/DDBJ databases">
        <title>Whole-Genome Sequence of French Clinical Streptomyces mexicanus Strain Q0842.</title>
        <authorList>
            <person name="Boxberger M."/>
            <person name="La Scola B."/>
        </authorList>
    </citation>
    <scope>NUCLEOTIDE SEQUENCE [LARGE SCALE GENOMIC DNA]</scope>
    <source>
        <strain evidence="6 7">Marseille-Q0842</strain>
    </source>
</reference>
<dbReference type="SUPFAM" id="SSF53955">
    <property type="entry name" value="Lysozyme-like"/>
    <property type="match status" value="1"/>
</dbReference>
<dbReference type="InterPro" id="IPR052196">
    <property type="entry name" value="Bact_Kbp"/>
</dbReference>
<keyword evidence="7" id="KW-1185">Reference proteome</keyword>
<accession>A0A7X1I5K1</accession>
<protein>
    <submittedName>
        <fullName evidence="6">LysM peptidoglycan-binding domain-containing protein</fullName>
    </submittedName>
</protein>
<dbReference type="PROSITE" id="PS51782">
    <property type="entry name" value="LYSM"/>
    <property type="match status" value="1"/>
</dbReference>
<feature type="region of interest" description="Disordered" evidence="3">
    <location>
        <begin position="128"/>
        <end position="195"/>
    </location>
</feature>
<evidence type="ECO:0000259" key="5">
    <source>
        <dbReference type="PROSITE" id="PS51782"/>
    </source>
</evidence>
<dbReference type="PANTHER" id="PTHR34700">
    <property type="entry name" value="POTASSIUM BINDING PROTEIN KBP"/>
    <property type="match status" value="1"/>
</dbReference>
<dbReference type="SUPFAM" id="SSF54106">
    <property type="entry name" value="LysM domain"/>
    <property type="match status" value="1"/>
</dbReference>
<name>A0A7X1I5K1_9ACTN</name>
<comment type="caution">
    <text evidence="6">The sequence shown here is derived from an EMBL/GenBank/DDBJ whole genome shotgun (WGS) entry which is preliminary data.</text>
</comment>
<dbReference type="GO" id="GO:0016787">
    <property type="term" value="F:hydrolase activity"/>
    <property type="evidence" value="ECO:0007669"/>
    <property type="project" value="UniProtKB-KW"/>
</dbReference>
<dbReference type="InterPro" id="IPR018392">
    <property type="entry name" value="LysM"/>
</dbReference>
<evidence type="ECO:0000256" key="3">
    <source>
        <dbReference type="SAM" id="MobiDB-lite"/>
    </source>
</evidence>
<dbReference type="Pfam" id="PF06737">
    <property type="entry name" value="Transglycosylas"/>
    <property type="match status" value="1"/>
</dbReference>
<feature type="domain" description="LysM" evidence="5">
    <location>
        <begin position="196"/>
        <end position="244"/>
    </location>
</feature>
<comment type="similarity">
    <text evidence="1">Belongs to the transglycosylase family. Rpf subfamily.</text>
</comment>
<gene>
    <name evidence="6" type="ORF">H1R13_30485</name>
</gene>
<dbReference type="AlphaFoldDB" id="A0A7X1I5K1"/>
<dbReference type="CDD" id="cd13925">
    <property type="entry name" value="RPF"/>
    <property type="match status" value="1"/>
</dbReference>
<keyword evidence="2" id="KW-0378">Hydrolase</keyword>
<feature type="signal peptide" evidence="4">
    <location>
        <begin position="1"/>
        <end position="35"/>
    </location>
</feature>
<dbReference type="Gene3D" id="3.10.350.10">
    <property type="entry name" value="LysM domain"/>
    <property type="match status" value="1"/>
</dbReference>
<dbReference type="InterPro" id="IPR036779">
    <property type="entry name" value="LysM_dom_sf"/>
</dbReference>
<dbReference type="RefSeq" id="WP_159666619.1">
    <property type="nucleotide sequence ID" value="NZ_JACMHY010000016.1"/>
</dbReference>
<keyword evidence="4" id="KW-0732">Signal</keyword>
<evidence type="ECO:0000256" key="2">
    <source>
        <dbReference type="ARBA" id="ARBA00022801"/>
    </source>
</evidence>
<dbReference type="Proteomes" id="UP000517694">
    <property type="component" value="Unassembled WGS sequence"/>
</dbReference>
<dbReference type="InterPro" id="IPR023346">
    <property type="entry name" value="Lysozyme-like_dom_sf"/>
</dbReference>